<proteinExistence type="predicted"/>
<sequence length="216" mass="24084">MYNPVTPQAAVVVDGYLDVQNMCARKQSSGDDHIGGEGSDDEKYSLMMYDLVFRSPATTQVNPSLNINMSGGRPKLYVYSSLCHLKKFDNLEINETPIFVGLSLTTMPFSDAKQRRSSQVAVRVAGSDTVINTGPGVINIGDILCWHYPDEEFQDRKRLNGKRGRPDGGRFTAEILSVENLYVKLRKGNKLEEEINRIVESRKFATALSVAKSMEK</sequence>
<evidence type="ECO:0000313" key="1">
    <source>
        <dbReference type="EMBL" id="KAK3237639.1"/>
    </source>
</evidence>
<comment type="caution">
    <text evidence="1">The sequence shown here is derived from an EMBL/GenBank/DDBJ whole genome shotgun (WGS) entry which is preliminary data.</text>
</comment>
<dbReference type="Proteomes" id="UP001190700">
    <property type="component" value="Unassembled WGS sequence"/>
</dbReference>
<gene>
    <name evidence="1" type="ORF">CYMTET_52299</name>
</gene>
<protein>
    <submittedName>
        <fullName evidence="1">Uncharacterized protein</fullName>
    </submittedName>
</protein>
<dbReference type="AlphaFoldDB" id="A0AAE0ERH0"/>
<organism evidence="1 2">
    <name type="scientific">Cymbomonas tetramitiformis</name>
    <dbReference type="NCBI Taxonomy" id="36881"/>
    <lineage>
        <taxon>Eukaryota</taxon>
        <taxon>Viridiplantae</taxon>
        <taxon>Chlorophyta</taxon>
        <taxon>Pyramimonadophyceae</taxon>
        <taxon>Pyramimonadales</taxon>
        <taxon>Pyramimonadaceae</taxon>
        <taxon>Cymbomonas</taxon>
    </lineage>
</organism>
<keyword evidence="2" id="KW-1185">Reference proteome</keyword>
<accession>A0AAE0ERH0</accession>
<dbReference type="EMBL" id="LGRX02034499">
    <property type="protein sequence ID" value="KAK3237639.1"/>
    <property type="molecule type" value="Genomic_DNA"/>
</dbReference>
<evidence type="ECO:0000313" key="2">
    <source>
        <dbReference type="Proteomes" id="UP001190700"/>
    </source>
</evidence>
<reference evidence="1 2" key="1">
    <citation type="journal article" date="2015" name="Genome Biol. Evol.">
        <title>Comparative Genomics of a Bacterivorous Green Alga Reveals Evolutionary Causalities and Consequences of Phago-Mixotrophic Mode of Nutrition.</title>
        <authorList>
            <person name="Burns J.A."/>
            <person name="Paasch A."/>
            <person name="Narechania A."/>
            <person name="Kim E."/>
        </authorList>
    </citation>
    <scope>NUCLEOTIDE SEQUENCE [LARGE SCALE GENOMIC DNA]</scope>
    <source>
        <strain evidence="1 2">PLY_AMNH</strain>
    </source>
</reference>
<name>A0AAE0ERH0_9CHLO</name>